<dbReference type="AGR" id="FB:FBgn0032402"/>
<dbReference type="VEuPathDB" id="VectorBase:FBgn0032402"/>
<dbReference type="HOGENOM" id="CLU_039880_0_0_1"/>
<keyword evidence="2" id="KW-0732">Signal</keyword>
<dbReference type="Gene3D" id="3.20.20.190">
    <property type="entry name" value="Phosphatidylinositol (PI) phosphodiesterase"/>
    <property type="match status" value="1"/>
</dbReference>
<evidence type="ECO:0000313" key="3">
    <source>
        <dbReference type="EMBL" id="AAM29557.1"/>
    </source>
</evidence>
<dbReference type="FlyBase" id="FBgn0032402">
    <property type="gene designation" value="PLCXD"/>
</dbReference>
<dbReference type="AlphaFoldDB" id="Q8MYW3"/>
<sequence length="251" mass="27650">MVGKVLRLALVLLLLASWTNEGRAQTESYENPKALKVWLTISARKRFLEVSWSNAPANKGDQLLVTREDALSFQSQLLRKHTPLAGFPSEEGSGSGDGSPSYVPNSGFTARPATKAASKEEEQEQYWVANGGATEVVAAIEPRQGLSTQWFTTGLPFDYALSRNATVQTACYGFWASYIDAQGNILAKTCLKVFPRWMNDLKSKIGEMRLTDLFIPGTHDSGSYRPNFDPLLRESLVTKYALTQETTSGDS</sequence>
<dbReference type="InterPro" id="IPR017946">
    <property type="entry name" value="PLC-like_Pdiesterase_TIM-brl"/>
</dbReference>
<feature type="region of interest" description="Disordered" evidence="1">
    <location>
        <begin position="84"/>
        <end position="122"/>
    </location>
</feature>
<dbReference type="SUPFAM" id="SSF51695">
    <property type="entry name" value="PLC-like phosphodiesterases"/>
    <property type="match status" value="1"/>
</dbReference>
<dbReference type="EMBL" id="AY113552">
    <property type="protein sequence ID" value="AAM29557.1"/>
    <property type="molecule type" value="mRNA"/>
</dbReference>
<dbReference type="OrthoDB" id="1046782at2759"/>
<dbReference type="GO" id="GO:0006629">
    <property type="term" value="P:lipid metabolic process"/>
    <property type="evidence" value="ECO:0007669"/>
    <property type="project" value="InterPro"/>
</dbReference>
<feature type="chain" id="PRO_5004314147" evidence="2">
    <location>
        <begin position="25"/>
        <end position="251"/>
    </location>
</feature>
<feature type="signal peptide" evidence="2">
    <location>
        <begin position="1"/>
        <end position="24"/>
    </location>
</feature>
<proteinExistence type="evidence at transcript level"/>
<accession>Q8MYW3</accession>
<name>Q8MYW3_DROME</name>
<evidence type="ECO:0000256" key="2">
    <source>
        <dbReference type="SAM" id="SignalP"/>
    </source>
</evidence>
<evidence type="ECO:0000313" key="4">
    <source>
        <dbReference type="FlyBase" id="FBgn0032402"/>
    </source>
</evidence>
<protein>
    <submittedName>
        <fullName evidence="3">RH01011p</fullName>
    </submittedName>
</protein>
<gene>
    <name evidence="4" type="primary">PLCXD</name>
    <name evidence="3 4" type="ORF">CG14945</name>
</gene>
<dbReference type="ExpressionAtlas" id="Q8MYW3">
    <property type="expression patterns" value="baseline and differential"/>
</dbReference>
<organism evidence="3">
    <name type="scientific">Drosophila melanogaster</name>
    <name type="common">Fruit fly</name>
    <dbReference type="NCBI Taxonomy" id="7227"/>
    <lineage>
        <taxon>Eukaryota</taxon>
        <taxon>Metazoa</taxon>
        <taxon>Ecdysozoa</taxon>
        <taxon>Arthropoda</taxon>
        <taxon>Hexapoda</taxon>
        <taxon>Insecta</taxon>
        <taxon>Pterygota</taxon>
        <taxon>Neoptera</taxon>
        <taxon>Endopterygota</taxon>
        <taxon>Diptera</taxon>
        <taxon>Brachycera</taxon>
        <taxon>Muscomorpha</taxon>
        <taxon>Ephydroidea</taxon>
        <taxon>Drosophilidae</taxon>
        <taxon>Drosophila</taxon>
        <taxon>Sophophora</taxon>
    </lineage>
</organism>
<reference evidence="3" key="1">
    <citation type="submission" date="2002-05" db="EMBL/GenBank/DDBJ databases">
        <authorList>
            <person name="Stapleton M."/>
            <person name="Brokstein P."/>
            <person name="Hong L."/>
            <person name="Agbayani A."/>
            <person name="Carlson J."/>
            <person name="Champe M."/>
            <person name="Chavez C."/>
            <person name="Dorsett V."/>
            <person name="Dresnek D."/>
            <person name="Farfan D."/>
            <person name="Frise E."/>
            <person name="George R."/>
            <person name="Gonzalez M."/>
            <person name="Guarin H."/>
            <person name="Kronmiller B."/>
            <person name="Li P."/>
            <person name="Liao G."/>
            <person name="Miranda A."/>
            <person name="Mungall C.J."/>
            <person name="Nunoo J."/>
            <person name="Pacleb J."/>
            <person name="Paragas V."/>
            <person name="Park S."/>
            <person name="Patel S."/>
            <person name="Phouanenavong S."/>
            <person name="Wan K."/>
            <person name="Yu C."/>
            <person name="Lewis S.E."/>
            <person name="Rubin G.M."/>
            <person name="Celniker S."/>
        </authorList>
    </citation>
    <scope>NUCLEOTIDE SEQUENCE</scope>
    <source>
        <strain evidence="3">Berkeley</strain>
    </source>
</reference>
<dbReference type="GO" id="GO:0008081">
    <property type="term" value="F:phosphoric diester hydrolase activity"/>
    <property type="evidence" value="ECO:0007669"/>
    <property type="project" value="InterPro"/>
</dbReference>
<evidence type="ECO:0000256" key="1">
    <source>
        <dbReference type="SAM" id="MobiDB-lite"/>
    </source>
</evidence>